<evidence type="ECO:0000256" key="1">
    <source>
        <dbReference type="ARBA" id="ARBA00023125"/>
    </source>
</evidence>
<dbReference type="InterPro" id="IPR001647">
    <property type="entry name" value="HTH_TetR"/>
</dbReference>
<dbReference type="PANTHER" id="PTHR30055:SF160">
    <property type="entry name" value="TRANSCRIPTIONAL REGULATORY PROTEIN (PROBABLY ASNC-FAMILY)-RELATED"/>
    <property type="match status" value="1"/>
</dbReference>
<keyword evidence="5" id="KW-1185">Reference proteome</keyword>
<dbReference type="RefSeq" id="WP_013018262.1">
    <property type="nucleotide sequence ID" value="NC_013947.1"/>
</dbReference>
<evidence type="ECO:0000259" key="3">
    <source>
        <dbReference type="PROSITE" id="PS50977"/>
    </source>
</evidence>
<gene>
    <name evidence="4" type="ordered locus">Snas_3020</name>
</gene>
<dbReference type="GO" id="GO:0003700">
    <property type="term" value="F:DNA-binding transcription factor activity"/>
    <property type="evidence" value="ECO:0007669"/>
    <property type="project" value="TreeGrafter"/>
</dbReference>
<dbReference type="Pfam" id="PF19344">
    <property type="entry name" value="TetR_C_32"/>
    <property type="match status" value="1"/>
</dbReference>
<sequence>MADGGFVKTGDMDSVDGRKGRWQAHRQARRLELVQAAVRAIHRNGPHINMNDVAAAAKVTKPVLYRHFADQRELYHAVGQYAAEWLVAWLAQHLEPETEPTEVIATVIDAYLGAVETEPVLYRFVIRYAFADEANAVDGYRDIVVRHVDEMLRARLKAAGMDDSACHAWAQGIVGMVQSVGEWWLDRPDAATRPQLTQQLTALIWGGLSQAFP</sequence>
<feature type="domain" description="HTH tetR-type" evidence="3">
    <location>
        <begin position="27"/>
        <end position="86"/>
    </location>
</feature>
<dbReference type="SUPFAM" id="SSF46689">
    <property type="entry name" value="Homeodomain-like"/>
    <property type="match status" value="1"/>
</dbReference>
<dbReference type="EMBL" id="CP001778">
    <property type="protein sequence ID" value="ADD42691.1"/>
    <property type="molecule type" value="Genomic_DNA"/>
</dbReference>
<dbReference type="Gene3D" id="1.10.357.10">
    <property type="entry name" value="Tetracycline Repressor, domain 2"/>
    <property type="match status" value="1"/>
</dbReference>
<dbReference type="KEGG" id="sna:Snas_3020"/>
<name>D3QAA8_STANL</name>
<evidence type="ECO:0000256" key="2">
    <source>
        <dbReference type="PROSITE-ProRule" id="PRU00335"/>
    </source>
</evidence>
<dbReference type="eggNOG" id="COG1309">
    <property type="taxonomic scope" value="Bacteria"/>
</dbReference>
<dbReference type="SUPFAM" id="SSF48498">
    <property type="entry name" value="Tetracyclin repressor-like, C-terminal domain"/>
    <property type="match status" value="1"/>
</dbReference>
<dbReference type="Pfam" id="PF00440">
    <property type="entry name" value="TetR_N"/>
    <property type="match status" value="1"/>
</dbReference>
<dbReference type="InterPro" id="IPR036271">
    <property type="entry name" value="Tet_transcr_reg_TetR-rel_C_sf"/>
</dbReference>
<dbReference type="PANTHER" id="PTHR30055">
    <property type="entry name" value="HTH-TYPE TRANSCRIPTIONAL REGULATOR RUTR"/>
    <property type="match status" value="1"/>
</dbReference>
<accession>D3QAA8</accession>
<dbReference type="InterPro" id="IPR050109">
    <property type="entry name" value="HTH-type_TetR-like_transc_reg"/>
</dbReference>
<feature type="DNA-binding region" description="H-T-H motif" evidence="2">
    <location>
        <begin position="49"/>
        <end position="68"/>
    </location>
</feature>
<dbReference type="STRING" id="446470.Snas_3020"/>
<protein>
    <submittedName>
        <fullName evidence="4">Transcriptional regulator, TetR family</fullName>
    </submittedName>
</protein>
<organism evidence="4 5">
    <name type="scientific">Stackebrandtia nassauensis (strain DSM 44728 / CIP 108903 / NRRL B-16338 / NBRC 102104 / LLR-40K-21)</name>
    <dbReference type="NCBI Taxonomy" id="446470"/>
    <lineage>
        <taxon>Bacteria</taxon>
        <taxon>Bacillati</taxon>
        <taxon>Actinomycetota</taxon>
        <taxon>Actinomycetes</taxon>
        <taxon>Glycomycetales</taxon>
        <taxon>Glycomycetaceae</taxon>
        <taxon>Stackebrandtia</taxon>
    </lineage>
</organism>
<keyword evidence="1 2" id="KW-0238">DNA-binding</keyword>
<dbReference type="AlphaFoldDB" id="D3QAA8"/>
<dbReference type="GO" id="GO:0000976">
    <property type="term" value="F:transcription cis-regulatory region binding"/>
    <property type="evidence" value="ECO:0007669"/>
    <property type="project" value="TreeGrafter"/>
</dbReference>
<dbReference type="HOGENOM" id="CLU_069356_11_1_11"/>
<dbReference type="InterPro" id="IPR045823">
    <property type="entry name" value="TetR_C_32"/>
</dbReference>
<proteinExistence type="predicted"/>
<evidence type="ECO:0000313" key="5">
    <source>
        <dbReference type="Proteomes" id="UP000000844"/>
    </source>
</evidence>
<dbReference type="Proteomes" id="UP000000844">
    <property type="component" value="Chromosome"/>
</dbReference>
<dbReference type="PROSITE" id="PS50977">
    <property type="entry name" value="HTH_TETR_2"/>
    <property type="match status" value="1"/>
</dbReference>
<dbReference type="InterPro" id="IPR009057">
    <property type="entry name" value="Homeodomain-like_sf"/>
</dbReference>
<reference evidence="4 5" key="1">
    <citation type="journal article" date="2009" name="Stand. Genomic Sci.">
        <title>Complete genome sequence of Stackebrandtia nassauensis type strain (LLR-40K-21).</title>
        <authorList>
            <person name="Munk C."/>
            <person name="Lapidus A."/>
            <person name="Copeland A."/>
            <person name="Jando M."/>
            <person name="Mayilraj S."/>
            <person name="Glavina Del Rio T."/>
            <person name="Nolan M."/>
            <person name="Chen F."/>
            <person name="Lucas S."/>
            <person name="Tice H."/>
            <person name="Cheng J.F."/>
            <person name="Han C."/>
            <person name="Detter J.C."/>
            <person name="Bruce D."/>
            <person name="Goodwin L."/>
            <person name="Chain P."/>
            <person name="Pitluck S."/>
            <person name="Goker M."/>
            <person name="Ovchinikova G."/>
            <person name="Pati A."/>
            <person name="Ivanova N."/>
            <person name="Mavromatis K."/>
            <person name="Chen A."/>
            <person name="Palaniappan K."/>
            <person name="Land M."/>
            <person name="Hauser L."/>
            <person name="Chang Y.J."/>
            <person name="Jeffries C.D."/>
            <person name="Bristow J."/>
            <person name="Eisen J.A."/>
            <person name="Markowitz V."/>
            <person name="Hugenholtz P."/>
            <person name="Kyrpides N.C."/>
            <person name="Klenk H.P."/>
        </authorList>
    </citation>
    <scope>NUCLEOTIDE SEQUENCE [LARGE SCALE GENOMIC DNA]</scope>
    <source>
        <strain evidence="5">DSM 44728 / CIP 108903 / NRRL B-16338 / NBRC 102104 / LLR-40K-21</strain>
    </source>
</reference>
<evidence type="ECO:0000313" key="4">
    <source>
        <dbReference type="EMBL" id="ADD42691.1"/>
    </source>
</evidence>